<dbReference type="OrthoDB" id="20901at2759"/>
<dbReference type="EMBL" id="GL883010">
    <property type="protein sequence ID" value="EGG21255.1"/>
    <property type="molecule type" value="Genomic_DNA"/>
</dbReference>
<feature type="region of interest" description="Disordered" evidence="1">
    <location>
        <begin position="276"/>
        <end position="366"/>
    </location>
</feature>
<dbReference type="GeneID" id="14872685"/>
<sequence length="713" mass="81318">MDERDNVNRNDMPIILLVIIIPSTTSSAASDDSKIVIYDEKLSDKFFITSSPPINVQSTKVPNGNGNHSIEFVNSFYIFSKNDPIKNLTFDRTTHRFLSFDVMTTSPDQDITVTLISTTKEGYSLPLIDPVHPSNSFSKSTFLTQNKWTNIKLDLEYFPFNSFRGVWFLQKHPNTSIFIDNIILEPQLIQRNYGIIYHSGMIGYGILIRDNDQTKLFQNDVVFKGSENSIEMDISKNSTLLFQYTSFLRPKNMSLSFLINWGSLGNGGKKIIETTEQAEKKKKDKKDNDKKDKEKDKDKKKKSNDDDKKKKDKKDNDKKDKDKNDKDKKDKDKDNNHNNIFENPTTNNTTNNDKDSDDKDKDKDDDDDDKLIIDSITLSFIPSLQIEQTKKFTFNRNKQKGWNRMTVKIPESTFSGFSFSVPSNLTEKYNVYFDDVRIEILVQPQNLSFGKYQTIEDKRNQVLYQLDNQTTTTSPNSTEKEITSSFPGSRYFPFTKLSLDYVTSTNGVVSKWVEGFPTITLKTTQTRVVGRGDFVSFENEQLQSLVGPGPLEVLFQKETEMNDFQFLHLDFSFPTNQFYLVVGAVDNFEDIWISATDQKFATVMKWNLLASGFLNPLGNETDSMIKYKVKNQALYLTAGKGDNSLPLGTHRNYIVVQPVDKVSTLSFSMVSSVDSSLVFYSLYAISPNTTNSINATSINPIPLNNINSTIISK</sequence>
<name>F4PQZ0_CACFS</name>
<reference evidence="3" key="1">
    <citation type="journal article" date="2011" name="Genome Res.">
        <title>Phylogeny-wide analysis of social amoeba genomes highlights ancient origins for complex intercellular communication.</title>
        <authorList>
            <person name="Heidel A.J."/>
            <person name="Lawal H.M."/>
            <person name="Felder M."/>
            <person name="Schilde C."/>
            <person name="Helps N.R."/>
            <person name="Tunggal B."/>
            <person name="Rivero F."/>
            <person name="John U."/>
            <person name="Schleicher M."/>
            <person name="Eichinger L."/>
            <person name="Platzer M."/>
            <person name="Noegel A.A."/>
            <person name="Schaap P."/>
            <person name="Gloeckner G."/>
        </authorList>
    </citation>
    <scope>NUCLEOTIDE SEQUENCE [LARGE SCALE GENOMIC DNA]</scope>
    <source>
        <strain evidence="3">SH3</strain>
    </source>
</reference>
<feature type="compositionally biased region" description="Basic and acidic residues" evidence="1">
    <location>
        <begin position="352"/>
        <end position="362"/>
    </location>
</feature>
<accession>F4PQZ0</accession>
<dbReference type="RefSeq" id="XP_004359105.1">
    <property type="nucleotide sequence ID" value="XM_004359048.1"/>
</dbReference>
<dbReference type="PANTHER" id="PTHR36812">
    <property type="entry name" value="NEUROFILAMENT TRIPLET M PROTEIN-LIKE PROTEIN"/>
    <property type="match status" value="1"/>
</dbReference>
<dbReference type="OMA" id="IWFLQRH"/>
<evidence type="ECO:0000313" key="3">
    <source>
        <dbReference type="Proteomes" id="UP000007797"/>
    </source>
</evidence>
<dbReference type="AlphaFoldDB" id="F4PQZ0"/>
<dbReference type="Proteomes" id="UP000007797">
    <property type="component" value="Unassembled WGS sequence"/>
</dbReference>
<evidence type="ECO:0000256" key="1">
    <source>
        <dbReference type="SAM" id="MobiDB-lite"/>
    </source>
</evidence>
<proteinExistence type="predicted"/>
<keyword evidence="3" id="KW-1185">Reference proteome</keyword>
<dbReference type="KEGG" id="dfa:DFA_01133"/>
<dbReference type="PANTHER" id="PTHR36812:SF9">
    <property type="entry name" value="MYB-LIKE PROTEIN X ISOFORM X1"/>
    <property type="match status" value="1"/>
</dbReference>
<feature type="compositionally biased region" description="Basic and acidic residues" evidence="1">
    <location>
        <begin position="276"/>
        <end position="336"/>
    </location>
</feature>
<protein>
    <submittedName>
        <fullName evidence="2">Uncharacterized protein</fullName>
    </submittedName>
</protein>
<organism evidence="2 3">
    <name type="scientific">Cavenderia fasciculata</name>
    <name type="common">Slime mold</name>
    <name type="synonym">Dictyostelium fasciculatum</name>
    <dbReference type="NCBI Taxonomy" id="261658"/>
    <lineage>
        <taxon>Eukaryota</taxon>
        <taxon>Amoebozoa</taxon>
        <taxon>Evosea</taxon>
        <taxon>Eumycetozoa</taxon>
        <taxon>Dictyostelia</taxon>
        <taxon>Acytosteliales</taxon>
        <taxon>Cavenderiaceae</taxon>
        <taxon>Cavenderia</taxon>
    </lineage>
</organism>
<evidence type="ECO:0000313" key="2">
    <source>
        <dbReference type="EMBL" id="EGG21255.1"/>
    </source>
</evidence>
<gene>
    <name evidence="2" type="ORF">DFA_01133</name>
</gene>